<dbReference type="HAMAP" id="MF_01416">
    <property type="entry name" value="ATP_synth_delta_bact"/>
    <property type="match status" value="1"/>
</dbReference>
<comment type="subcellular location">
    <subcellularLocation>
        <location evidence="8">Cell membrane</location>
        <topology evidence="8">Peripheral membrane protein</topology>
    </subcellularLocation>
    <subcellularLocation>
        <location evidence="1">Membrane</location>
    </subcellularLocation>
</comment>
<proteinExistence type="inferred from homology"/>
<dbReference type="Proteomes" id="UP000028945">
    <property type="component" value="Chromosome"/>
</dbReference>
<evidence type="ECO:0000256" key="6">
    <source>
        <dbReference type="ARBA" id="ARBA00023196"/>
    </source>
</evidence>
<protein>
    <recommendedName>
        <fullName evidence="8">ATP synthase subunit delta</fullName>
    </recommendedName>
    <alternativeName>
        <fullName evidence="8">ATP synthase F(1) sector subunit delta</fullName>
    </alternativeName>
    <alternativeName>
        <fullName evidence="8">F-type ATPase subunit delta</fullName>
        <shortName evidence="8">F-ATPase subunit delta</shortName>
    </alternativeName>
</protein>
<evidence type="ECO:0000256" key="2">
    <source>
        <dbReference type="ARBA" id="ARBA00022448"/>
    </source>
</evidence>
<dbReference type="PANTHER" id="PTHR11910">
    <property type="entry name" value="ATP SYNTHASE DELTA CHAIN"/>
    <property type="match status" value="1"/>
</dbReference>
<dbReference type="NCBIfam" id="NF004402">
    <property type="entry name" value="PRK05758.2-2"/>
    <property type="match status" value="1"/>
</dbReference>
<comment type="similarity">
    <text evidence="8">Belongs to the ATPase delta chain family.</text>
</comment>
<organism evidence="9 10">
    <name type="scientific">Basilea psittacipulmonis DSM 24701</name>
    <dbReference type="NCBI Taxonomy" id="1072685"/>
    <lineage>
        <taxon>Bacteria</taxon>
        <taxon>Pseudomonadati</taxon>
        <taxon>Pseudomonadota</taxon>
        <taxon>Betaproteobacteria</taxon>
        <taxon>Burkholderiales</taxon>
        <taxon>Alcaligenaceae</taxon>
        <taxon>Basilea</taxon>
    </lineage>
</organism>
<dbReference type="PRINTS" id="PR00125">
    <property type="entry name" value="ATPASEDELTA"/>
</dbReference>
<dbReference type="OrthoDB" id="9816221at2"/>
<dbReference type="GO" id="GO:0005886">
    <property type="term" value="C:plasma membrane"/>
    <property type="evidence" value="ECO:0007669"/>
    <property type="project" value="UniProtKB-SubCell"/>
</dbReference>
<name>A0A077DGG3_9BURK</name>
<dbReference type="NCBIfam" id="TIGR01145">
    <property type="entry name" value="ATP_synt_delta"/>
    <property type="match status" value="1"/>
</dbReference>
<gene>
    <name evidence="8" type="primary">atpH</name>
    <name evidence="9" type="ORF">IX83_03905</name>
</gene>
<dbReference type="Pfam" id="PF00213">
    <property type="entry name" value="OSCP"/>
    <property type="match status" value="1"/>
</dbReference>
<evidence type="ECO:0000256" key="1">
    <source>
        <dbReference type="ARBA" id="ARBA00004370"/>
    </source>
</evidence>
<dbReference type="EMBL" id="CP009238">
    <property type="protein sequence ID" value="AIL32567.1"/>
    <property type="molecule type" value="Genomic_DNA"/>
</dbReference>
<keyword evidence="4 8" id="KW-0406">Ion transport</keyword>
<dbReference type="SUPFAM" id="SSF47928">
    <property type="entry name" value="N-terminal domain of the delta subunit of the F1F0-ATP synthase"/>
    <property type="match status" value="1"/>
</dbReference>
<dbReference type="HOGENOM" id="CLU_085114_3_0_4"/>
<sequence length="180" mass="19989">MAELSTIARPYAEAYFQVVSIDATKTETASNELKSLVAISQVPEVREAMADPRLDKVQRAELFLSLVKSELSESSKNFVRLLVDNDRLLLLPEILEHFEQLKNAKEGSAACVITSAFELTEDQLRELTAMLEKKFGYKLKPVVKVDNTLIGGVRVTVGDQVLDTSVQGQLVRLHETLTAI</sequence>
<evidence type="ECO:0000256" key="8">
    <source>
        <dbReference type="HAMAP-Rule" id="MF_01416"/>
    </source>
</evidence>
<dbReference type="Gene3D" id="1.10.520.20">
    <property type="entry name" value="N-terminal domain of the delta subunit of the F1F0-ATP synthase"/>
    <property type="match status" value="1"/>
</dbReference>
<dbReference type="InterPro" id="IPR026015">
    <property type="entry name" value="ATP_synth_OSCP/delta_N_sf"/>
</dbReference>
<evidence type="ECO:0000313" key="10">
    <source>
        <dbReference type="Proteomes" id="UP000028945"/>
    </source>
</evidence>
<keyword evidence="3 8" id="KW-0375">Hydrogen ion transport</keyword>
<evidence type="ECO:0000256" key="3">
    <source>
        <dbReference type="ARBA" id="ARBA00022781"/>
    </source>
</evidence>
<dbReference type="InterPro" id="IPR000711">
    <property type="entry name" value="ATPase_OSCP/dsu"/>
</dbReference>
<comment type="function">
    <text evidence="8">This protein is part of the stalk that links CF(0) to CF(1). It either transmits conformational changes from CF(0) to CF(1) or is implicated in proton conduction.</text>
</comment>
<evidence type="ECO:0000256" key="7">
    <source>
        <dbReference type="ARBA" id="ARBA00023310"/>
    </source>
</evidence>
<dbReference type="RefSeq" id="WP_038499381.1">
    <property type="nucleotide sequence ID" value="NZ_AFWK01000113.1"/>
</dbReference>
<keyword evidence="10" id="KW-1185">Reference proteome</keyword>
<keyword evidence="7 8" id="KW-0066">ATP synthesis</keyword>
<dbReference type="GO" id="GO:0046933">
    <property type="term" value="F:proton-transporting ATP synthase activity, rotational mechanism"/>
    <property type="evidence" value="ECO:0007669"/>
    <property type="project" value="UniProtKB-UniRule"/>
</dbReference>
<dbReference type="KEGG" id="bpsi:IX83_03905"/>
<dbReference type="STRING" id="1072685.IX83_03905"/>
<dbReference type="AlphaFoldDB" id="A0A077DGG3"/>
<dbReference type="eggNOG" id="COG0712">
    <property type="taxonomic scope" value="Bacteria"/>
</dbReference>
<dbReference type="GO" id="GO:0045259">
    <property type="term" value="C:proton-transporting ATP synthase complex"/>
    <property type="evidence" value="ECO:0007669"/>
    <property type="project" value="UniProtKB-KW"/>
</dbReference>
<evidence type="ECO:0000256" key="5">
    <source>
        <dbReference type="ARBA" id="ARBA00023136"/>
    </source>
</evidence>
<reference evidence="9 10" key="1">
    <citation type="journal article" date="2014" name="BMC Genomics">
        <title>A genomic perspective on a new bacterial genus and species from the Alcaligenaceae family, Basilea psittacipulmonis.</title>
        <authorList>
            <person name="Whiteson K.L."/>
            <person name="Hernandez D."/>
            <person name="Lazarevic V."/>
            <person name="Gaia N."/>
            <person name="Farinelli L."/>
            <person name="Francois P."/>
            <person name="Pilo P."/>
            <person name="Frey J."/>
            <person name="Schrenzel J."/>
        </authorList>
    </citation>
    <scope>NUCLEOTIDE SEQUENCE [LARGE SCALE GENOMIC DNA]</scope>
    <source>
        <strain evidence="9 10">DSM 24701</strain>
    </source>
</reference>
<evidence type="ECO:0000256" key="4">
    <source>
        <dbReference type="ARBA" id="ARBA00023065"/>
    </source>
</evidence>
<keyword evidence="5 8" id="KW-0472">Membrane</keyword>
<comment type="function">
    <text evidence="8">F(1)F(0) ATP synthase produces ATP from ADP in the presence of a proton or sodium gradient. F-type ATPases consist of two structural domains, F(1) containing the extramembraneous catalytic core and F(0) containing the membrane proton channel, linked together by a central stalk and a peripheral stalk. During catalysis, ATP synthesis in the catalytic domain of F(1) is coupled via a rotary mechanism of the central stalk subunits to proton translocation.</text>
</comment>
<evidence type="ECO:0000313" key="9">
    <source>
        <dbReference type="EMBL" id="AIL32567.1"/>
    </source>
</evidence>
<keyword evidence="8" id="KW-1003">Cell membrane</keyword>
<accession>A0A077DGG3</accession>
<keyword evidence="6 8" id="KW-0139">CF(1)</keyword>
<keyword evidence="2 8" id="KW-0813">Transport</keyword>